<feature type="region of interest" description="Disordered" evidence="1">
    <location>
        <begin position="464"/>
        <end position="498"/>
    </location>
</feature>
<keyword evidence="2" id="KW-1133">Transmembrane helix</keyword>
<sequence>MTEKKAGPVAGPSVGMWVAGAFAGVAIGALVWYFATTRSPRQAQEAPAVAAPEAGTDEAPVAEIETSGAAPETTAQAPAAEEAAAEPLPEAEPTSEPVSQPSAETEEAVGAPEAPAPAQETPEAAEAPEATAPAETAEAAEPGTSDGAASAPPDPPRFDTVRADADGSVLVAGRAQSGSQVSVLVDGVEMAGATAEPGGTFAAFLSLGPSAAPRVLTLVMRGADGTRTASTQSVIIAPVATPEMLAEAAPEAEAPDTSGTAAAETPATAEATETADAGTAAEVPSAASEAAETEAAESASEPERIAAAEGTAEPETTASGTGTPETGAPETGAPATSAPEVLIVDETGVRRQTEAPVDGIVIDTVGYGAEGEVQVAGRGAAGLFARLYLNNRELVTVPIGEGGIWATVLTDVAAGLYTLRVDQVDQGGKVSARFETPFQRETPEAVAAARTGTAPEVVPAEPTALAAPAPDATAQATTDTTVARPEPEAELAPQSADAPEKPALVASVVTVQPGFTLWRIARENYGEGILYVKVFEANKDQIRDPDLIYPGQVFTVPVQ</sequence>
<evidence type="ECO:0000313" key="4">
    <source>
        <dbReference type="EMBL" id="SPH17569.1"/>
    </source>
</evidence>
<keyword evidence="5" id="KW-1185">Reference proteome</keyword>
<evidence type="ECO:0000256" key="1">
    <source>
        <dbReference type="SAM" id="MobiDB-lite"/>
    </source>
</evidence>
<dbReference type="CDD" id="cd00118">
    <property type="entry name" value="LysM"/>
    <property type="match status" value="1"/>
</dbReference>
<protein>
    <recommendedName>
        <fullName evidence="3">LysM domain-containing protein</fullName>
    </recommendedName>
</protein>
<evidence type="ECO:0000259" key="3">
    <source>
        <dbReference type="PROSITE" id="PS51782"/>
    </source>
</evidence>
<feature type="region of interest" description="Disordered" evidence="1">
    <location>
        <begin position="40"/>
        <end position="161"/>
    </location>
</feature>
<feature type="compositionally biased region" description="Low complexity" evidence="1">
    <location>
        <begin position="260"/>
        <end position="290"/>
    </location>
</feature>
<evidence type="ECO:0000313" key="5">
    <source>
        <dbReference type="Proteomes" id="UP000244924"/>
    </source>
</evidence>
<dbReference type="PANTHER" id="PTHR34700">
    <property type="entry name" value="POTASSIUM BINDING PROTEIN KBP"/>
    <property type="match status" value="1"/>
</dbReference>
<organism evidence="4 5">
    <name type="scientific">Albidovulum aquaemixtae</name>
    <dbReference type="NCBI Taxonomy" id="1542388"/>
    <lineage>
        <taxon>Bacteria</taxon>
        <taxon>Pseudomonadati</taxon>
        <taxon>Pseudomonadota</taxon>
        <taxon>Alphaproteobacteria</taxon>
        <taxon>Rhodobacterales</taxon>
        <taxon>Paracoccaceae</taxon>
        <taxon>Albidovulum</taxon>
    </lineage>
</organism>
<name>A0A2R8B4Q5_9RHOB</name>
<gene>
    <name evidence="4" type="ORF">DEA8626_01092</name>
</gene>
<keyword evidence="2" id="KW-0812">Transmembrane</keyword>
<reference evidence="4 5" key="1">
    <citation type="submission" date="2018-03" db="EMBL/GenBank/DDBJ databases">
        <authorList>
            <person name="Keele B.F."/>
        </authorList>
    </citation>
    <scope>NUCLEOTIDE SEQUENCE [LARGE SCALE GENOMIC DNA]</scope>
    <source>
        <strain evidence="4 5">CECT 8626</strain>
    </source>
</reference>
<dbReference type="PANTHER" id="PTHR34700:SF4">
    <property type="entry name" value="PHAGE-LIKE ELEMENT PBSX PROTEIN XKDP"/>
    <property type="match status" value="1"/>
</dbReference>
<keyword evidence="2" id="KW-0472">Membrane</keyword>
<feature type="region of interest" description="Disordered" evidence="1">
    <location>
        <begin position="246"/>
        <end position="341"/>
    </location>
</feature>
<proteinExistence type="predicted"/>
<dbReference type="SMART" id="SM00257">
    <property type="entry name" value="LysM"/>
    <property type="match status" value="1"/>
</dbReference>
<feature type="transmembrane region" description="Helical" evidence="2">
    <location>
        <begin position="14"/>
        <end position="35"/>
    </location>
</feature>
<dbReference type="PROSITE" id="PS51782">
    <property type="entry name" value="LYSM"/>
    <property type="match status" value="1"/>
</dbReference>
<dbReference type="AlphaFoldDB" id="A0A2R8B4Q5"/>
<feature type="compositionally biased region" description="Low complexity" evidence="1">
    <location>
        <begin position="307"/>
        <end position="340"/>
    </location>
</feature>
<dbReference type="Pfam" id="PF01476">
    <property type="entry name" value="LysM"/>
    <property type="match status" value="1"/>
</dbReference>
<feature type="domain" description="LysM" evidence="3">
    <location>
        <begin position="507"/>
        <end position="556"/>
    </location>
</feature>
<dbReference type="EMBL" id="OMOQ01000001">
    <property type="protein sequence ID" value="SPH17569.1"/>
    <property type="molecule type" value="Genomic_DNA"/>
</dbReference>
<dbReference type="Gene3D" id="3.10.350.10">
    <property type="entry name" value="LysM domain"/>
    <property type="match status" value="1"/>
</dbReference>
<dbReference type="RefSeq" id="WP_245890776.1">
    <property type="nucleotide sequence ID" value="NZ_OMOQ01000001.1"/>
</dbReference>
<dbReference type="Proteomes" id="UP000244924">
    <property type="component" value="Unassembled WGS sequence"/>
</dbReference>
<feature type="compositionally biased region" description="Low complexity" evidence="1">
    <location>
        <begin position="42"/>
        <end position="54"/>
    </location>
</feature>
<dbReference type="InterPro" id="IPR018392">
    <property type="entry name" value="LysM"/>
</dbReference>
<dbReference type="InterPro" id="IPR036779">
    <property type="entry name" value="LysM_dom_sf"/>
</dbReference>
<feature type="compositionally biased region" description="Low complexity" evidence="1">
    <location>
        <begin position="464"/>
        <end position="483"/>
    </location>
</feature>
<evidence type="ECO:0000256" key="2">
    <source>
        <dbReference type="SAM" id="Phobius"/>
    </source>
</evidence>
<feature type="compositionally biased region" description="Low complexity" evidence="1">
    <location>
        <begin position="69"/>
        <end position="97"/>
    </location>
</feature>
<accession>A0A2R8B4Q5</accession>
<dbReference type="InterPro" id="IPR052196">
    <property type="entry name" value="Bact_Kbp"/>
</dbReference>
<feature type="compositionally biased region" description="Low complexity" evidence="1">
    <location>
        <begin position="108"/>
        <end position="151"/>
    </location>
</feature>